<dbReference type="AlphaFoldDB" id="A0A0R3WHI1"/>
<dbReference type="STRING" id="60517.A0A0R3WHI1"/>
<dbReference type="SUPFAM" id="SSF56112">
    <property type="entry name" value="Protein kinase-like (PK-like)"/>
    <property type="match status" value="1"/>
</dbReference>
<dbReference type="Gene3D" id="1.10.510.10">
    <property type="entry name" value="Transferase(Phosphotransferase) domain 1"/>
    <property type="match status" value="1"/>
</dbReference>
<dbReference type="OrthoDB" id="6269610at2759"/>
<accession>A0A0R3WHI1</accession>
<dbReference type="Proteomes" id="UP000282613">
    <property type="component" value="Unassembled WGS sequence"/>
</dbReference>
<dbReference type="EMBL" id="UYRS01022956">
    <property type="protein sequence ID" value="VDK52000.1"/>
    <property type="molecule type" value="Genomic_DNA"/>
</dbReference>
<dbReference type="WBParaSite" id="TASK_0001032401-mRNA-1">
    <property type="protein sequence ID" value="TASK_0001032401-mRNA-1"/>
    <property type="gene ID" value="TASK_0001032401"/>
</dbReference>
<name>A0A0R3WHI1_TAEAS</name>
<reference evidence="3" key="1">
    <citation type="submission" date="2017-02" db="UniProtKB">
        <authorList>
            <consortium name="WormBaseParasite"/>
        </authorList>
    </citation>
    <scope>IDENTIFICATION</scope>
</reference>
<evidence type="ECO:0000313" key="1">
    <source>
        <dbReference type="EMBL" id="VDK52000.1"/>
    </source>
</evidence>
<proteinExistence type="predicted"/>
<gene>
    <name evidence="1" type="ORF">TASK_LOCUS10325</name>
</gene>
<keyword evidence="2" id="KW-1185">Reference proteome</keyword>
<dbReference type="InterPro" id="IPR011009">
    <property type="entry name" value="Kinase-like_dom_sf"/>
</dbReference>
<sequence length="87" mass="9820">MGVPTESTWPGVTRLPHYKPKLFPSWHADRLSSQEKIMRALDADGLDLLTALLHYDPPSRMNAQQALLHPYFASLDKMSLPAVGEEY</sequence>
<organism evidence="3">
    <name type="scientific">Taenia asiatica</name>
    <name type="common">Asian tapeworm</name>
    <dbReference type="NCBI Taxonomy" id="60517"/>
    <lineage>
        <taxon>Eukaryota</taxon>
        <taxon>Metazoa</taxon>
        <taxon>Spiralia</taxon>
        <taxon>Lophotrochozoa</taxon>
        <taxon>Platyhelminthes</taxon>
        <taxon>Cestoda</taxon>
        <taxon>Eucestoda</taxon>
        <taxon>Cyclophyllidea</taxon>
        <taxon>Taeniidae</taxon>
        <taxon>Taenia</taxon>
    </lineage>
</organism>
<protein>
    <submittedName>
        <fullName evidence="3">Protein kinase domain-containing protein</fullName>
    </submittedName>
</protein>
<evidence type="ECO:0000313" key="2">
    <source>
        <dbReference type="Proteomes" id="UP000282613"/>
    </source>
</evidence>
<reference evidence="1 2" key="2">
    <citation type="submission" date="2018-11" db="EMBL/GenBank/DDBJ databases">
        <authorList>
            <consortium name="Pathogen Informatics"/>
        </authorList>
    </citation>
    <scope>NUCLEOTIDE SEQUENCE [LARGE SCALE GENOMIC DNA]</scope>
</reference>
<evidence type="ECO:0000313" key="3">
    <source>
        <dbReference type="WBParaSite" id="TASK_0001032401-mRNA-1"/>
    </source>
</evidence>